<dbReference type="PANTHER" id="PTHR47969">
    <property type="entry name" value="CHROMOSOME-ASSOCIATED KINESIN KIF4A-RELATED"/>
    <property type="match status" value="1"/>
</dbReference>
<dbReference type="Gene3D" id="2.120.10.30">
    <property type="entry name" value="TolB, C-terminal domain"/>
    <property type="match status" value="1"/>
</dbReference>
<dbReference type="InterPro" id="IPR011042">
    <property type="entry name" value="6-blade_b-propeller_TolB-like"/>
</dbReference>
<dbReference type="SUPFAM" id="SSF101898">
    <property type="entry name" value="NHL repeat"/>
    <property type="match status" value="1"/>
</dbReference>
<evidence type="ECO:0000313" key="8">
    <source>
        <dbReference type="EMBL" id="OQR93854.1"/>
    </source>
</evidence>
<dbReference type="GO" id="GO:0051231">
    <property type="term" value="P:spindle elongation"/>
    <property type="evidence" value="ECO:0007669"/>
    <property type="project" value="TreeGrafter"/>
</dbReference>
<dbReference type="OrthoDB" id="75362at2759"/>
<dbReference type="Gene3D" id="3.40.850.10">
    <property type="entry name" value="Kinesin motor domain"/>
    <property type="match status" value="1"/>
</dbReference>
<reference evidence="8 9" key="1">
    <citation type="journal article" date="2014" name="Genome Biol. Evol.">
        <title>The secreted proteins of Achlya hypogyna and Thraustotheca clavata identify the ancestral oomycete secretome and reveal gene acquisitions by horizontal gene transfer.</title>
        <authorList>
            <person name="Misner I."/>
            <person name="Blouin N."/>
            <person name="Leonard G."/>
            <person name="Richards T.A."/>
            <person name="Lane C.E."/>
        </authorList>
    </citation>
    <scope>NUCLEOTIDE SEQUENCE [LARGE SCALE GENOMIC DNA]</scope>
    <source>
        <strain evidence="8 9">ATCC 48635</strain>
    </source>
</reference>
<dbReference type="InterPro" id="IPR027417">
    <property type="entry name" value="P-loop_NTPase"/>
</dbReference>
<comment type="subcellular location">
    <subcellularLocation>
        <location evidence="1">Cytoplasm</location>
    </subcellularLocation>
</comment>
<dbReference type="EMBL" id="JNBR01000393">
    <property type="protein sequence ID" value="OQR93854.1"/>
    <property type="molecule type" value="Genomic_DNA"/>
</dbReference>
<evidence type="ECO:0000259" key="7">
    <source>
        <dbReference type="PROSITE" id="PS50067"/>
    </source>
</evidence>
<accession>A0A1V9Z772</accession>
<evidence type="ECO:0000256" key="5">
    <source>
        <dbReference type="ARBA" id="ARBA00023054"/>
    </source>
</evidence>
<dbReference type="GO" id="GO:0007052">
    <property type="term" value="P:mitotic spindle organization"/>
    <property type="evidence" value="ECO:0007669"/>
    <property type="project" value="TreeGrafter"/>
</dbReference>
<comment type="caution">
    <text evidence="8">The sequence shown here is derived from an EMBL/GenBank/DDBJ whole genome shotgun (WGS) entry which is preliminary data.</text>
</comment>
<dbReference type="CDD" id="cd00106">
    <property type="entry name" value="KISc"/>
    <property type="match status" value="1"/>
</dbReference>
<dbReference type="Proteomes" id="UP000243579">
    <property type="component" value="Unassembled WGS sequence"/>
</dbReference>
<evidence type="ECO:0000313" key="9">
    <source>
        <dbReference type="Proteomes" id="UP000243579"/>
    </source>
</evidence>
<dbReference type="InterPro" id="IPR001752">
    <property type="entry name" value="Kinesin_motor_dom"/>
</dbReference>
<dbReference type="InterPro" id="IPR036961">
    <property type="entry name" value="Kinesin_motor_dom_sf"/>
</dbReference>
<dbReference type="GO" id="GO:0003777">
    <property type="term" value="F:microtubule motor activity"/>
    <property type="evidence" value="ECO:0007669"/>
    <property type="project" value="InterPro"/>
</dbReference>
<dbReference type="PROSITE" id="PS50067">
    <property type="entry name" value="KINESIN_MOTOR_2"/>
    <property type="match status" value="1"/>
</dbReference>
<organism evidence="8 9">
    <name type="scientific">Achlya hypogyna</name>
    <name type="common">Oomycete</name>
    <name type="synonym">Protoachlya hypogyna</name>
    <dbReference type="NCBI Taxonomy" id="1202772"/>
    <lineage>
        <taxon>Eukaryota</taxon>
        <taxon>Sar</taxon>
        <taxon>Stramenopiles</taxon>
        <taxon>Oomycota</taxon>
        <taxon>Saprolegniomycetes</taxon>
        <taxon>Saprolegniales</taxon>
        <taxon>Achlyaceae</taxon>
        <taxon>Achlya</taxon>
    </lineage>
</organism>
<dbReference type="SMART" id="SM00129">
    <property type="entry name" value="KISc"/>
    <property type="match status" value="1"/>
</dbReference>
<dbReference type="PANTHER" id="PTHR47969:SF15">
    <property type="entry name" value="CHROMOSOME-ASSOCIATED KINESIN KIF4A-RELATED"/>
    <property type="match status" value="1"/>
</dbReference>
<dbReference type="InterPro" id="IPR027640">
    <property type="entry name" value="Kinesin-like_fam"/>
</dbReference>
<dbReference type="GO" id="GO:0005737">
    <property type="term" value="C:cytoplasm"/>
    <property type="evidence" value="ECO:0007669"/>
    <property type="project" value="UniProtKB-SubCell"/>
</dbReference>
<keyword evidence="2" id="KW-0963">Cytoplasm</keyword>
<comment type="similarity">
    <text evidence="6">Belongs to the TRAFAC class myosin-kinesin ATPase superfamily. Kinesin family.</text>
</comment>
<dbReference type="GO" id="GO:0005524">
    <property type="term" value="F:ATP binding"/>
    <property type="evidence" value="ECO:0007669"/>
    <property type="project" value="UniProtKB-UniRule"/>
</dbReference>
<dbReference type="SUPFAM" id="SSF52540">
    <property type="entry name" value="P-loop containing nucleoside triphosphate hydrolases"/>
    <property type="match status" value="1"/>
</dbReference>
<dbReference type="PRINTS" id="PR00380">
    <property type="entry name" value="KINESINHEAVY"/>
</dbReference>
<keyword evidence="4 6" id="KW-0067">ATP-binding</keyword>
<sequence length="987" mass="106033">MRAVVKSHIEVHDRVGGVVQAFPLRKHHFTPGADLAARLRALHAPELHEVHAALPAAASAYVYLVRDDDGDWVQLDAADANADSLRLKLVVRPTLECPPHERRLSAPLPPVRMNALLTQADRVVVATRHHFSALAVDAAGILYWLDARQGALGTIDTTTGDVAVLLEGLHHPTHLALTRAGDVYFAQAGGDLWAYSPTARTFVCRCRGLIGAGGFDVSSGLETLVFVAPRLAGDAIYRVAALAAVHYQHGSDAPTPRSLFVVADEAREPTAIGVATGGVVCVAWSAGGLTLHRPVVASVDPSELWEYSDVVATVALPALRCEALQYFAATDMFHLGLADACNSGRSGGLASLAAHGPTELQVTADRSLPVIALAPCAAGVYYCAGKDCFQYYTYFFATDSDPTDSDPTDSNADVATSDPDSDCVAFDKDPAPASLPVQTPIQVIVRCRPLLPHEVAAGQRSVVACRGNSVFVEPVHAYQNPRGFAFDRVFGPTTTQQELFETSIRPLVQHALDGYKCTVLAYGPTGSGKTHSMQGSRPLCPGMMFESVAMVFAAAPSAHVRMSFVEIYNEELLDLLDESQRRLESAPPTSTSSRALQAAARRHGVRIKYKTKPPVAATDGVNDDEPPPKLHIVRHPRDGVIVHGLQEAPVASAADVYALLEAAIDCRQQSATRCNKESSRSHAIFTLYIDTTLIVGGNTVHATGQLRLVDLSGSENYARAGGCKARQVEAANIGQGLLALGRVIKALVEGWRHVPYRESKLTRLLQDSIGGATMTTLLLAVAPGDDSLDETLSTLAYAQLAQRVVNRPARTHVPVPPAVAVAVATPWEGHVPIRTSPPRLLRPPAPAVHATTLEWRNGLQVRPDALSRKTLATLKTIFARYDTKAAGVLARHEARKVYLELFGRPKDDAPKALLFADFVAAFQQLLATAPEVAQELITRHGFTLNLERRSPPDTLPSGVRGLRLLKQLRPASAPALRQPLHRSNIQV</sequence>
<protein>
    <recommendedName>
        <fullName evidence="7">Kinesin motor domain-containing protein</fullName>
    </recommendedName>
</protein>
<keyword evidence="9" id="KW-1185">Reference proteome</keyword>
<dbReference type="STRING" id="1202772.A0A1V9Z772"/>
<evidence type="ECO:0000256" key="6">
    <source>
        <dbReference type="PROSITE-ProRule" id="PRU00283"/>
    </source>
</evidence>
<evidence type="ECO:0000256" key="2">
    <source>
        <dbReference type="ARBA" id="ARBA00022490"/>
    </source>
</evidence>
<evidence type="ECO:0000256" key="4">
    <source>
        <dbReference type="ARBA" id="ARBA00022840"/>
    </source>
</evidence>
<evidence type="ECO:0000256" key="3">
    <source>
        <dbReference type="ARBA" id="ARBA00022741"/>
    </source>
</evidence>
<dbReference type="GO" id="GO:0007018">
    <property type="term" value="P:microtubule-based movement"/>
    <property type="evidence" value="ECO:0007669"/>
    <property type="project" value="InterPro"/>
</dbReference>
<dbReference type="AlphaFoldDB" id="A0A1V9Z772"/>
<keyword evidence="6" id="KW-0505">Motor protein</keyword>
<dbReference type="GO" id="GO:0008017">
    <property type="term" value="F:microtubule binding"/>
    <property type="evidence" value="ECO:0007669"/>
    <property type="project" value="InterPro"/>
</dbReference>
<proteinExistence type="inferred from homology"/>
<feature type="binding site" evidence="6">
    <location>
        <begin position="523"/>
        <end position="530"/>
    </location>
    <ligand>
        <name>ATP</name>
        <dbReference type="ChEBI" id="CHEBI:30616"/>
    </ligand>
</feature>
<dbReference type="GO" id="GO:0005875">
    <property type="term" value="C:microtubule associated complex"/>
    <property type="evidence" value="ECO:0007669"/>
    <property type="project" value="TreeGrafter"/>
</dbReference>
<keyword evidence="5" id="KW-0175">Coiled coil</keyword>
<gene>
    <name evidence="8" type="ORF">ACHHYP_02207</name>
</gene>
<feature type="domain" description="Kinesin motor" evidence="7">
    <location>
        <begin position="440"/>
        <end position="804"/>
    </location>
</feature>
<dbReference type="Pfam" id="PF00225">
    <property type="entry name" value="Kinesin"/>
    <property type="match status" value="1"/>
</dbReference>
<keyword evidence="3 6" id="KW-0547">Nucleotide-binding</keyword>
<evidence type="ECO:0000256" key="1">
    <source>
        <dbReference type="ARBA" id="ARBA00004496"/>
    </source>
</evidence>
<name>A0A1V9Z772_ACHHY</name>